<dbReference type="AlphaFoldDB" id="A0AA85IZG6"/>
<name>A0AA85IZG6_TRIRE</name>
<evidence type="ECO:0000313" key="2">
    <source>
        <dbReference type="Proteomes" id="UP000050795"/>
    </source>
</evidence>
<dbReference type="Proteomes" id="UP000050795">
    <property type="component" value="Unassembled WGS sequence"/>
</dbReference>
<dbReference type="WBParaSite" id="TREG1_115620.3">
    <property type="protein sequence ID" value="TREG1_115620.3"/>
    <property type="gene ID" value="TREG1_115620"/>
</dbReference>
<evidence type="ECO:0000313" key="3">
    <source>
        <dbReference type="WBParaSite" id="TREG1_115620.3"/>
    </source>
</evidence>
<reference evidence="3" key="2">
    <citation type="submission" date="2023-11" db="UniProtKB">
        <authorList>
            <consortium name="WormBaseParasite"/>
        </authorList>
    </citation>
    <scope>IDENTIFICATION</scope>
</reference>
<evidence type="ECO:0000256" key="1">
    <source>
        <dbReference type="SAM" id="SignalP"/>
    </source>
</evidence>
<sequence>MIEKHCLILAFVWTLFQLSDVLCNEISPAERIGLYILGELDKLIEEYSELYGRYKTAECVAFLAVRSPEISWTMKEFNNVIRDTKFQIFANTSVDYLNKLTKDFCWKNVNGFSGVYSVSLDTIEYVYSLHSHTVFENIGHKLGNMEPKIDLTTVFTDLVNSLRDAWMARKELLITTAMYYKTMNMAENHDIDYETLISAFSLDEHIEEDLGEIIEVEFVKSRGTVEQKCQNMLGMQIDKNTTKTLLKQTNHKNVPKSEFGRALAQLKSEVQKLEKHRIDRLHSKFTQISLI</sequence>
<evidence type="ECO:0008006" key="4">
    <source>
        <dbReference type="Google" id="ProtNLM"/>
    </source>
</evidence>
<proteinExistence type="predicted"/>
<organism evidence="2 3">
    <name type="scientific">Trichobilharzia regenti</name>
    <name type="common">Nasal bird schistosome</name>
    <dbReference type="NCBI Taxonomy" id="157069"/>
    <lineage>
        <taxon>Eukaryota</taxon>
        <taxon>Metazoa</taxon>
        <taxon>Spiralia</taxon>
        <taxon>Lophotrochozoa</taxon>
        <taxon>Platyhelminthes</taxon>
        <taxon>Trematoda</taxon>
        <taxon>Digenea</taxon>
        <taxon>Strigeidida</taxon>
        <taxon>Schistosomatoidea</taxon>
        <taxon>Schistosomatidae</taxon>
        <taxon>Trichobilharzia</taxon>
    </lineage>
</organism>
<protein>
    <recommendedName>
        <fullName evidence="4">Venom protein</fullName>
    </recommendedName>
</protein>
<feature type="chain" id="PRO_5041665777" description="Venom protein" evidence="1">
    <location>
        <begin position="24"/>
        <end position="291"/>
    </location>
</feature>
<feature type="signal peptide" evidence="1">
    <location>
        <begin position="1"/>
        <end position="23"/>
    </location>
</feature>
<reference evidence="2" key="1">
    <citation type="submission" date="2022-06" db="EMBL/GenBank/DDBJ databases">
        <authorList>
            <person name="Berger JAMES D."/>
            <person name="Berger JAMES D."/>
        </authorList>
    </citation>
    <scope>NUCLEOTIDE SEQUENCE [LARGE SCALE GENOMIC DNA]</scope>
</reference>
<keyword evidence="1" id="KW-0732">Signal</keyword>
<accession>A0AA85IZG6</accession>
<keyword evidence="2" id="KW-1185">Reference proteome</keyword>